<dbReference type="PRINTS" id="PR00455">
    <property type="entry name" value="HTHTETR"/>
</dbReference>
<keyword evidence="5" id="KW-1185">Reference proteome</keyword>
<feature type="domain" description="HTH tetR-type" evidence="3">
    <location>
        <begin position="7"/>
        <end position="67"/>
    </location>
</feature>
<comment type="caution">
    <text evidence="4">The sequence shown here is derived from an EMBL/GenBank/DDBJ whole genome shotgun (WGS) entry which is preliminary data.</text>
</comment>
<keyword evidence="1 2" id="KW-0238">DNA-binding</keyword>
<evidence type="ECO:0000256" key="2">
    <source>
        <dbReference type="PROSITE-ProRule" id="PRU00335"/>
    </source>
</evidence>
<dbReference type="SUPFAM" id="SSF46689">
    <property type="entry name" value="Homeodomain-like"/>
    <property type="match status" value="1"/>
</dbReference>
<evidence type="ECO:0000259" key="3">
    <source>
        <dbReference type="PROSITE" id="PS50977"/>
    </source>
</evidence>
<dbReference type="GO" id="GO:0003677">
    <property type="term" value="F:DNA binding"/>
    <property type="evidence" value="ECO:0007669"/>
    <property type="project" value="UniProtKB-UniRule"/>
</dbReference>
<protein>
    <submittedName>
        <fullName evidence="4">TetR family transcriptional regulator</fullName>
    </submittedName>
</protein>
<evidence type="ECO:0000313" key="4">
    <source>
        <dbReference type="EMBL" id="TCL70116.1"/>
    </source>
</evidence>
<dbReference type="InterPro" id="IPR001647">
    <property type="entry name" value="HTH_TetR"/>
</dbReference>
<sequence>MTEALTSEKHQCILDAAQQRFARYGLAKVTMDEIAQDLGMGKASLYYYFPTKESIYKEVITREQNRFIEQMAALLREPRPAGAKLRLYLERRWVYLNELLNLSAINVHTIHQMKPLFGDLYQRFGQRERALIQQILDEGRETGEFAVADSCQTAAVILNMLRGLRFYYFKTTDALTVGSPEYQKLCADVALMTEIILHGITAPAQK</sequence>
<gene>
    <name evidence="4" type="ORF">EDC14_1010105</name>
</gene>
<dbReference type="InterPro" id="IPR036271">
    <property type="entry name" value="Tet_transcr_reg_TetR-rel_C_sf"/>
</dbReference>
<dbReference type="GO" id="GO:0006355">
    <property type="term" value="P:regulation of DNA-templated transcription"/>
    <property type="evidence" value="ECO:0007669"/>
    <property type="project" value="UniProtKB-ARBA"/>
</dbReference>
<dbReference type="InterPro" id="IPR050109">
    <property type="entry name" value="HTH-type_TetR-like_transc_reg"/>
</dbReference>
<dbReference type="Pfam" id="PF00440">
    <property type="entry name" value="TetR_N"/>
    <property type="match status" value="1"/>
</dbReference>
<dbReference type="PANTHER" id="PTHR30328:SF54">
    <property type="entry name" value="HTH-TYPE TRANSCRIPTIONAL REPRESSOR SCO4008"/>
    <property type="match status" value="1"/>
</dbReference>
<accession>A0A4R1RUG8</accession>
<dbReference type="AlphaFoldDB" id="A0A4R1RUG8"/>
<feature type="DNA-binding region" description="H-T-H motif" evidence="2">
    <location>
        <begin position="30"/>
        <end position="49"/>
    </location>
</feature>
<evidence type="ECO:0000313" key="5">
    <source>
        <dbReference type="Proteomes" id="UP000295008"/>
    </source>
</evidence>
<reference evidence="4 5" key="1">
    <citation type="submission" date="2019-03" db="EMBL/GenBank/DDBJ databases">
        <title>Genomic Encyclopedia of Type Strains, Phase IV (KMG-IV): sequencing the most valuable type-strain genomes for metagenomic binning, comparative biology and taxonomic classification.</title>
        <authorList>
            <person name="Goeker M."/>
        </authorList>
    </citation>
    <scope>NUCLEOTIDE SEQUENCE [LARGE SCALE GENOMIC DNA]</scope>
    <source>
        <strain evidence="4 5">LX-B</strain>
    </source>
</reference>
<evidence type="ECO:0000256" key="1">
    <source>
        <dbReference type="ARBA" id="ARBA00023125"/>
    </source>
</evidence>
<dbReference type="PROSITE" id="PS50977">
    <property type="entry name" value="HTH_TETR_2"/>
    <property type="match status" value="1"/>
</dbReference>
<dbReference type="OrthoDB" id="9785164at2"/>
<dbReference type="Gene3D" id="1.10.10.60">
    <property type="entry name" value="Homeodomain-like"/>
    <property type="match status" value="1"/>
</dbReference>
<dbReference type="EMBL" id="SLUN01000010">
    <property type="protein sequence ID" value="TCL70116.1"/>
    <property type="molecule type" value="Genomic_DNA"/>
</dbReference>
<dbReference type="RefSeq" id="WP_132014202.1">
    <property type="nucleotide sequence ID" value="NZ_SLUN01000010.1"/>
</dbReference>
<dbReference type="Gene3D" id="1.10.357.10">
    <property type="entry name" value="Tetracycline Repressor, domain 2"/>
    <property type="match status" value="1"/>
</dbReference>
<dbReference type="InterPro" id="IPR009057">
    <property type="entry name" value="Homeodomain-like_sf"/>
</dbReference>
<organism evidence="4 5">
    <name type="scientific">Hydrogenispora ethanolica</name>
    <dbReference type="NCBI Taxonomy" id="1082276"/>
    <lineage>
        <taxon>Bacteria</taxon>
        <taxon>Bacillati</taxon>
        <taxon>Bacillota</taxon>
        <taxon>Hydrogenispora</taxon>
    </lineage>
</organism>
<dbReference type="PANTHER" id="PTHR30328">
    <property type="entry name" value="TRANSCRIPTIONAL REPRESSOR"/>
    <property type="match status" value="1"/>
</dbReference>
<dbReference type="Proteomes" id="UP000295008">
    <property type="component" value="Unassembled WGS sequence"/>
</dbReference>
<proteinExistence type="predicted"/>
<name>A0A4R1RUG8_HYDET</name>
<dbReference type="SUPFAM" id="SSF48498">
    <property type="entry name" value="Tetracyclin repressor-like, C-terminal domain"/>
    <property type="match status" value="1"/>
</dbReference>